<protein>
    <recommendedName>
        <fullName evidence="6">THD domain-containing protein</fullName>
    </recommendedName>
</protein>
<evidence type="ECO:0000256" key="1">
    <source>
        <dbReference type="ARBA" id="ARBA00004370"/>
    </source>
</evidence>
<dbReference type="AlphaFoldDB" id="A0A2T7NCW4"/>
<comment type="subcellular location">
    <subcellularLocation>
        <location evidence="1">Membrane</location>
    </subcellularLocation>
</comment>
<feature type="region of interest" description="Disordered" evidence="5">
    <location>
        <begin position="60"/>
        <end position="79"/>
    </location>
</feature>
<gene>
    <name evidence="7" type="ORF">C0Q70_21568</name>
</gene>
<feature type="domain" description="THD" evidence="6">
    <location>
        <begin position="250"/>
        <end position="342"/>
    </location>
</feature>
<dbReference type="GO" id="GO:0005164">
    <property type="term" value="F:tumor necrosis factor receptor binding"/>
    <property type="evidence" value="ECO:0007669"/>
    <property type="project" value="InterPro"/>
</dbReference>
<organism evidence="7 8">
    <name type="scientific">Pomacea canaliculata</name>
    <name type="common">Golden apple snail</name>
    <dbReference type="NCBI Taxonomy" id="400727"/>
    <lineage>
        <taxon>Eukaryota</taxon>
        <taxon>Metazoa</taxon>
        <taxon>Spiralia</taxon>
        <taxon>Lophotrochozoa</taxon>
        <taxon>Mollusca</taxon>
        <taxon>Gastropoda</taxon>
        <taxon>Caenogastropoda</taxon>
        <taxon>Architaenioglossa</taxon>
        <taxon>Ampullarioidea</taxon>
        <taxon>Ampullariidae</taxon>
        <taxon>Pomacea</taxon>
    </lineage>
</organism>
<dbReference type="EMBL" id="PZQS01000014">
    <property type="protein sequence ID" value="PVD19009.1"/>
    <property type="molecule type" value="Genomic_DNA"/>
</dbReference>
<dbReference type="InterPro" id="IPR006052">
    <property type="entry name" value="TNF_dom"/>
</dbReference>
<dbReference type="PANTHER" id="PTHR11471">
    <property type="entry name" value="TUMOR NECROSIS FACTOR FAMILY MEMBER"/>
    <property type="match status" value="1"/>
</dbReference>
<name>A0A2T7NCW4_POMCA</name>
<evidence type="ECO:0000313" key="7">
    <source>
        <dbReference type="EMBL" id="PVD19009.1"/>
    </source>
</evidence>
<dbReference type="GO" id="GO:0006955">
    <property type="term" value="P:immune response"/>
    <property type="evidence" value="ECO:0007669"/>
    <property type="project" value="InterPro"/>
</dbReference>
<evidence type="ECO:0000256" key="5">
    <source>
        <dbReference type="SAM" id="MobiDB-lite"/>
    </source>
</evidence>
<dbReference type="GO" id="GO:0005125">
    <property type="term" value="F:cytokine activity"/>
    <property type="evidence" value="ECO:0007669"/>
    <property type="project" value="UniProtKB-KW"/>
</dbReference>
<evidence type="ECO:0000256" key="3">
    <source>
        <dbReference type="ARBA" id="ARBA00022514"/>
    </source>
</evidence>
<dbReference type="OrthoDB" id="6116320at2759"/>
<comment type="caution">
    <text evidence="7">The sequence shown here is derived from an EMBL/GenBank/DDBJ whole genome shotgun (WGS) entry which is preliminary data.</text>
</comment>
<dbReference type="SUPFAM" id="SSF49842">
    <property type="entry name" value="TNF-like"/>
    <property type="match status" value="1"/>
</dbReference>
<evidence type="ECO:0000259" key="6">
    <source>
        <dbReference type="Pfam" id="PF00229"/>
    </source>
</evidence>
<evidence type="ECO:0000313" key="8">
    <source>
        <dbReference type="Proteomes" id="UP000245119"/>
    </source>
</evidence>
<keyword evidence="4" id="KW-0472">Membrane</keyword>
<reference evidence="7 8" key="1">
    <citation type="submission" date="2018-04" db="EMBL/GenBank/DDBJ databases">
        <title>The genome of golden apple snail Pomacea canaliculata provides insight into stress tolerance and invasive adaptation.</title>
        <authorList>
            <person name="Liu C."/>
            <person name="Liu B."/>
            <person name="Ren Y."/>
            <person name="Zhang Y."/>
            <person name="Wang H."/>
            <person name="Li S."/>
            <person name="Jiang F."/>
            <person name="Yin L."/>
            <person name="Zhang G."/>
            <person name="Qian W."/>
            <person name="Fan W."/>
        </authorList>
    </citation>
    <scope>NUCLEOTIDE SEQUENCE [LARGE SCALE GENOMIC DNA]</scope>
    <source>
        <strain evidence="7">SZHN2017</strain>
        <tissue evidence="7">Muscle</tissue>
    </source>
</reference>
<keyword evidence="8" id="KW-1185">Reference proteome</keyword>
<accession>A0A2T7NCW4</accession>
<dbReference type="InterPro" id="IPR008983">
    <property type="entry name" value="Tumour_necrosis_fac-like_dom"/>
</dbReference>
<comment type="similarity">
    <text evidence="2">Belongs to the tumor necrosis factor family.</text>
</comment>
<proteinExistence type="inferred from homology"/>
<sequence>MPVKEFNDNYINVGDDFVWGERQRSLDGGKEDVDIADDYSEDEYAVSIVLPSSDLVREHKETRERNGHHQPHPRVEPSPLVTKRQVSHTLAKLLLVGVVLLDLLQLSRLVYEVVMVTKETTREEGGSPRGLEDSPFCLPCHELYFNDFEVEENKFGLVVLPGRRDEPRVCCTSQYDNLNLMSLVYTRVRYSRDRARGVSVREKYSDDDRGQVFVGEFFSARDQPLNSPREEFTVPLQPEYPEESVSGASLVVSNNTVAIQQRGHYYIYSHVPFKFFNQSVRLTQFVRRVRNGGEDLLLENSVFPCDVGHKSCLNSFASGMFLLEKGDAVYLKISDKNSLDEAEPIRFGVHYV</sequence>
<dbReference type="Proteomes" id="UP000245119">
    <property type="component" value="Linkage Group LG14"/>
</dbReference>
<dbReference type="GO" id="GO:0005615">
    <property type="term" value="C:extracellular space"/>
    <property type="evidence" value="ECO:0007669"/>
    <property type="project" value="UniProtKB-KW"/>
</dbReference>
<dbReference type="PANTHER" id="PTHR11471:SF13">
    <property type="entry name" value="TNF FAMILY PROFILE DOMAIN-CONTAINING PROTEIN"/>
    <property type="match status" value="1"/>
</dbReference>
<dbReference type="GO" id="GO:0016020">
    <property type="term" value="C:membrane"/>
    <property type="evidence" value="ECO:0007669"/>
    <property type="project" value="UniProtKB-SubCell"/>
</dbReference>
<evidence type="ECO:0000256" key="4">
    <source>
        <dbReference type="ARBA" id="ARBA00023136"/>
    </source>
</evidence>
<dbReference type="Gene3D" id="2.60.120.40">
    <property type="match status" value="1"/>
</dbReference>
<keyword evidence="3" id="KW-0202">Cytokine</keyword>
<evidence type="ECO:0000256" key="2">
    <source>
        <dbReference type="ARBA" id="ARBA00008670"/>
    </source>
</evidence>
<dbReference type="Pfam" id="PF00229">
    <property type="entry name" value="TNF"/>
    <property type="match status" value="1"/>
</dbReference>